<evidence type="ECO:0000256" key="2">
    <source>
        <dbReference type="ARBA" id="ARBA00022980"/>
    </source>
</evidence>
<reference evidence="6 7" key="1">
    <citation type="journal article" date="2012" name="Appl. Environ. Microbiol.">
        <title>Short-read sequencing for genomic analysis of the brown rot fungus Fibroporia radiculosa.</title>
        <authorList>
            <person name="Tang J.D."/>
            <person name="Perkins A.D."/>
            <person name="Sonstegard T.S."/>
            <person name="Schroeder S.G."/>
            <person name="Burgess S.C."/>
            <person name="Diehl S.V."/>
        </authorList>
    </citation>
    <scope>NUCLEOTIDE SEQUENCE [LARGE SCALE GENOMIC DNA]</scope>
    <source>
        <strain evidence="6 7">TFFH 294</strain>
    </source>
</reference>
<name>J4I3A1_9APHY</name>
<dbReference type="PANTHER" id="PTHR13274">
    <property type="entry name" value="MITOCHONDRIAL RIBOSOMAL PROTEIN S25"/>
    <property type="match status" value="1"/>
</dbReference>
<dbReference type="OrthoDB" id="1696305at2759"/>
<dbReference type="InParanoid" id="J4I3A1"/>
<dbReference type="HOGENOM" id="CLU_103441_1_0_1"/>
<evidence type="ECO:0000256" key="4">
    <source>
        <dbReference type="ARBA" id="ARBA00023274"/>
    </source>
</evidence>
<dbReference type="STRING" id="599839.J4I3A1"/>
<dbReference type="Proteomes" id="UP000006352">
    <property type="component" value="Unassembled WGS sequence"/>
</dbReference>
<dbReference type="InterPro" id="IPR036249">
    <property type="entry name" value="Thioredoxin-like_sf"/>
</dbReference>
<dbReference type="GeneID" id="24101387"/>
<dbReference type="SUPFAM" id="SSF52833">
    <property type="entry name" value="Thioredoxin-like"/>
    <property type="match status" value="1"/>
</dbReference>
<evidence type="ECO:0000313" key="7">
    <source>
        <dbReference type="Proteomes" id="UP000006352"/>
    </source>
</evidence>
<evidence type="ECO:0000256" key="1">
    <source>
        <dbReference type="ARBA" id="ARBA00004173"/>
    </source>
</evidence>
<accession>J4I3A1</accession>
<keyword evidence="3" id="KW-0496">Mitochondrion</keyword>
<dbReference type="GO" id="GO:0005739">
    <property type="term" value="C:mitochondrion"/>
    <property type="evidence" value="ECO:0007669"/>
    <property type="project" value="UniProtKB-SubCell"/>
</dbReference>
<sequence length="169" mass="18945">MPRKLKTIPGPSRLSKIIENLTRAPRPQLNSVKSLKVTLASRNDHFGARHFVKEDLPRIRYVNPALDIQVNKLPKSLQDSWQPEMIVEFRDGSTQTLNMNQKWSSAIFQELMDLGGGAPWQRWKKERIAAGLPIVDPPTVNVKPSQSMSTEEIIFGVGRPRTGAAAVLP</sequence>
<dbReference type="EMBL" id="HE797355">
    <property type="protein sequence ID" value="CCM06487.1"/>
    <property type="molecule type" value="Genomic_DNA"/>
</dbReference>
<dbReference type="GO" id="GO:0005840">
    <property type="term" value="C:ribosome"/>
    <property type="evidence" value="ECO:0007669"/>
    <property type="project" value="UniProtKB-KW"/>
</dbReference>
<organism evidence="6 7">
    <name type="scientific">Fibroporia radiculosa</name>
    <dbReference type="NCBI Taxonomy" id="599839"/>
    <lineage>
        <taxon>Eukaryota</taxon>
        <taxon>Fungi</taxon>
        <taxon>Dikarya</taxon>
        <taxon>Basidiomycota</taxon>
        <taxon>Agaricomycotina</taxon>
        <taxon>Agaricomycetes</taxon>
        <taxon>Polyporales</taxon>
        <taxon>Fibroporiaceae</taxon>
        <taxon>Fibroporia</taxon>
    </lineage>
</organism>
<dbReference type="PANTHER" id="PTHR13274:SF2">
    <property type="entry name" value="SMALL RIBOSOMAL SUBUNIT PROTEIN MS25"/>
    <property type="match status" value="1"/>
</dbReference>
<gene>
    <name evidence="6" type="ORF">FIBRA_08756</name>
</gene>
<dbReference type="SMART" id="SM00916">
    <property type="entry name" value="L51_S25_CI-B8"/>
    <property type="match status" value="1"/>
</dbReference>
<comment type="subcellular location">
    <subcellularLocation>
        <location evidence="1">Mitochondrion</location>
    </subcellularLocation>
</comment>
<dbReference type="AlphaFoldDB" id="J4I3A1"/>
<evidence type="ECO:0000313" key="6">
    <source>
        <dbReference type="EMBL" id="CCM06487.1"/>
    </source>
</evidence>
<feature type="domain" description="Ribosomal protein/NADH dehydrogenase" evidence="5">
    <location>
        <begin position="40"/>
        <end position="118"/>
    </location>
</feature>
<dbReference type="GO" id="GO:0003735">
    <property type="term" value="F:structural constituent of ribosome"/>
    <property type="evidence" value="ECO:0007669"/>
    <property type="project" value="InterPro"/>
</dbReference>
<dbReference type="RefSeq" id="XP_012185770.1">
    <property type="nucleotide sequence ID" value="XM_012330380.1"/>
</dbReference>
<dbReference type="InterPro" id="IPR040049">
    <property type="entry name" value="Ribosomal_mS25/mL61"/>
</dbReference>
<keyword evidence="4" id="KW-0687">Ribonucleoprotein</keyword>
<dbReference type="InterPro" id="IPR007741">
    <property type="entry name" value="Ribosomal_mL43/mS25/NADH_DH"/>
</dbReference>
<protein>
    <recommendedName>
        <fullName evidence="5">Ribosomal protein/NADH dehydrogenase domain-containing protein</fullName>
    </recommendedName>
</protein>
<keyword evidence="7" id="KW-1185">Reference proteome</keyword>
<evidence type="ECO:0000256" key="3">
    <source>
        <dbReference type="ARBA" id="ARBA00023128"/>
    </source>
</evidence>
<proteinExistence type="predicted"/>
<dbReference type="GO" id="GO:1990904">
    <property type="term" value="C:ribonucleoprotein complex"/>
    <property type="evidence" value="ECO:0007669"/>
    <property type="project" value="UniProtKB-KW"/>
</dbReference>
<evidence type="ECO:0000259" key="5">
    <source>
        <dbReference type="SMART" id="SM00916"/>
    </source>
</evidence>
<keyword evidence="2" id="KW-0689">Ribosomal protein</keyword>